<evidence type="ECO:0000313" key="4">
    <source>
        <dbReference type="EMBL" id="CVK98977.1"/>
    </source>
</evidence>
<feature type="region of interest" description="Disordered" evidence="1">
    <location>
        <begin position="156"/>
        <end position="193"/>
    </location>
</feature>
<feature type="chain" id="PRO_5012589202" evidence="3">
    <location>
        <begin position="18"/>
        <end position="218"/>
    </location>
</feature>
<evidence type="ECO:0000256" key="3">
    <source>
        <dbReference type="SAM" id="SignalP"/>
    </source>
</evidence>
<organism evidence="4 5">
    <name type="scientific">Fusarium mangiferae</name>
    <name type="common">Mango malformation disease fungus</name>
    <dbReference type="NCBI Taxonomy" id="192010"/>
    <lineage>
        <taxon>Eukaryota</taxon>
        <taxon>Fungi</taxon>
        <taxon>Dikarya</taxon>
        <taxon>Ascomycota</taxon>
        <taxon>Pezizomycotina</taxon>
        <taxon>Sordariomycetes</taxon>
        <taxon>Hypocreomycetidae</taxon>
        <taxon>Hypocreales</taxon>
        <taxon>Nectriaceae</taxon>
        <taxon>Fusarium</taxon>
        <taxon>Fusarium fujikuroi species complex</taxon>
    </lineage>
</organism>
<evidence type="ECO:0000313" key="5">
    <source>
        <dbReference type="Proteomes" id="UP000184255"/>
    </source>
</evidence>
<protein>
    <submittedName>
        <fullName evidence="4">Uncharacterized protein</fullName>
    </submittedName>
</protein>
<feature type="compositionally biased region" description="Polar residues" evidence="1">
    <location>
        <begin position="181"/>
        <end position="192"/>
    </location>
</feature>
<dbReference type="RefSeq" id="XP_041685557.1">
    <property type="nucleotide sequence ID" value="XM_041835388.1"/>
</dbReference>
<gene>
    <name evidence="4" type="ORF">FMAN_08336</name>
</gene>
<sequence>MIPSTILVPLLCTLASAQTTTLDVLFPVEGIKSVYGTVVAASPQVTTFALHCGQNVDNVQCEIIGTQTVVVGPETLSINYSFDGNGKVSYFSEDLNCKIKTAEASCHIWIQTKNSAGVKVTTSLSKYEMNTKTRLMPAIITEGAEKLQAAEVAATPTPNPGAMKSATGTHAHETHETAQTSSMPMPTPSTATGDAARGMSLHGVVVGLVAVSVAFLIM</sequence>
<dbReference type="AlphaFoldDB" id="A0A1L7TUE2"/>
<keyword evidence="2" id="KW-0812">Transmembrane</keyword>
<keyword evidence="2" id="KW-1133">Transmembrane helix</keyword>
<keyword evidence="5" id="KW-1185">Reference proteome</keyword>
<keyword evidence="3" id="KW-0732">Signal</keyword>
<dbReference type="Proteomes" id="UP000184255">
    <property type="component" value="Unassembled WGS sequence"/>
</dbReference>
<reference evidence="5" key="1">
    <citation type="journal article" date="2016" name="Genome Biol. Evol.">
        <title>Comparative 'omics' of the Fusarium fujikuroi species complex highlights differences in genetic potential and metabolite synthesis.</title>
        <authorList>
            <person name="Niehaus E.-M."/>
            <person name="Muensterkoetter M."/>
            <person name="Proctor R.H."/>
            <person name="Brown D.W."/>
            <person name="Sharon A."/>
            <person name="Idan Y."/>
            <person name="Oren-Young L."/>
            <person name="Sieber C.M."/>
            <person name="Novak O."/>
            <person name="Pencik A."/>
            <person name="Tarkowska D."/>
            <person name="Hromadova K."/>
            <person name="Freeman S."/>
            <person name="Maymon M."/>
            <person name="Elazar M."/>
            <person name="Youssef S.A."/>
            <person name="El-Shabrawy E.S.M."/>
            <person name="Shalaby A.B.A."/>
            <person name="Houterman P."/>
            <person name="Brock N.L."/>
            <person name="Burkhardt I."/>
            <person name="Tsavkelova E.A."/>
            <person name="Dickschat J.S."/>
            <person name="Galuszka P."/>
            <person name="Gueldener U."/>
            <person name="Tudzynski B."/>
        </authorList>
    </citation>
    <scope>NUCLEOTIDE SEQUENCE [LARGE SCALE GENOMIC DNA]</scope>
    <source>
        <strain evidence="5">MRC7560</strain>
    </source>
</reference>
<keyword evidence="2" id="KW-0472">Membrane</keyword>
<dbReference type="EMBL" id="FCQH01000009">
    <property type="protein sequence ID" value="CVK98977.1"/>
    <property type="molecule type" value="Genomic_DNA"/>
</dbReference>
<accession>A0A1L7TUE2</accession>
<comment type="caution">
    <text evidence="4">The sequence shown here is derived from an EMBL/GenBank/DDBJ whole genome shotgun (WGS) entry which is preliminary data.</text>
</comment>
<proteinExistence type="predicted"/>
<feature type="transmembrane region" description="Helical" evidence="2">
    <location>
        <begin position="199"/>
        <end position="217"/>
    </location>
</feature>
<feature type="signal peptide" evidence="3">
    <location>
        <begin position="1"/>
        <end position="17"/>
    </location>
</feature>
<name>A0A1L7TUE2_FUSMA</name>
<dbReference type="GeneID" id="65087596"/>
<dbReference type="VEuPathDB" id="FungiDB:FMAN_08336"/>
<evidence type="ECO:0000256" key="2">
    <source>
        <dbReference type="SAM" id="Phobius"/>
    </source>
</evidence>
<evidence type="ECO:0000256" key="1">
    <source>
        <dbReference type="SAM" id="MobiDB-lite"/>
    </source>
</evidence>